<feature type="active site" description="Nucleophile" evidence="7">
    <location>
        <position position="461"/>
    </location>
</feature>
<dbReference type="InterPro" id="IPR052905">
    <property type="entry name" value="LD-transpeptidase_YkuD-like"/>
</dbReference>
<keyword evidence="5 7" id="KW-0573">Peptidoglycan synthesis</keyword>
<keyword evidence="3" id="KW-0808">Transferase</keyword>
<dbReference type="RefSeq" id="WP_119051726.1">
    <property type="nucleotide sequence ID" value="NZ_CP032157.1"/>
</dbReference>
<dbReference type="GO" id="GO:0016740">
    <property type="term" value="F:transferase activity"/>
    <property type="evidence" value="ECO:0007669"/>
    <property type="project" value="UniProtKB-KW"/>
</dbReference>
<dbReference type="InterPro" id="IPR036366">
    <property type="entry name" value="PGBDSf"/>
</dbReference>
<evidence type="ECO:0000256" key="2">
    <source>
        <dbReference type="ARBA" id="ARBA00005992"/>
    </source>
</evidence>
<dbReference type="PROSITE" id="PS52029">
    <property type="entry name" value="LD_TPASE"/>
    <property type="match status" value="1"/>
</dbReference>
<dbReference type="CDD" id="cd16913">
    <property type="entry name" value="YkuD_like"/>
    <property type="match status" value="1"/>
</dbReference>
<keyword evidence="4 7" id="KW-0133">Cell shape</keyword>
<evidence type="ECO:0000256" key="4">
    <source>
        <dbReference type="ARBA" id="ARBA00022960"/>
    </source>
</evidence>
<evidence type="ECO:0000256" key="3">
    <source>
        <dbReference type="ARBA" id="ARBA00022679"/>
    </source>
</evidence>
<dbReference type="InterPro" id="IPR038063">
    <property type="entry name" value="Transpep_catalytic_dom"/>
</dbReference>
<dbReference type="EMBL" id="CP032157">
    <property type="protein sequence ID" value="AXY75845.1"/>
    <property type="molecule type" value="Genomic_DNA"/>
</dbReference>
<proteinExistence type="inferred from homology"/>
<dbReference type="PROSITE" id="PS51257">
    <property type="entry name" value="PROKAR_LIPOPROTEIN"/>
    <property type="match status" value="1"/>
</dbReference>
<dbReference type="InterPro" id="IPR036365">
    <property type="entry name" value="PGBD-like_sf"/>
</dbReference>
<dbReference type="GO" id="GO:0071555">
    <property type="term" value="P:cell wall organization"/>
    <property type="evidence" value="ECO:0007669"/>
    <property type="project" value="UniProtKB-UniRule"/>
</dbReference>
<dbReference type="Gene3D" id="1.10.101.10">
    <property type="entry name" value="PGBD-like superfamily/PGBD"/>
    <property type="match status" value="1"/>
</dbReference>
<dbReference type="Gene3D" id="2.40.440.10">
    <property type="entry name" value="L,D-transpeptidase catalytic domain-like"/>
    <property type="match status" value="1"/>
</dbReference>
<dbReference type="GO" id="GO:0009252">
    <property type="term" value="P:peptidoglycan biosynthetic process"/>
    <property type="evidence" value="ECO:0007669"/>
    <property type="project" value="UniProtKB-UniPathway"/>
</dbReference>
<sequence length="540" mass="62051">MRIYSILYLALICLTGACRDAQKKPYVRTAKDTLPAKSNIDPSIPGNFSPQRSMRFDSTQIGQFLSQYPLLKEYGSDIQKFYNSRQFSYAWFDSLGIIEQAGNLLNRIENIADEGLSQKVLYKGAFDTLVADEQNKTNDRTTAPSVDINTELMLTAQYFYYARHVWQGLPQKEVEAMDWFLPRKKIEKDALLDSLLRSPTDSFLADEPLYYQYYKLKDQLKEYRTIASQGGWPTIKADKKKYQLGDSGTAIKQIRAYLHVTGDLPPDDGSSLFDSTLARGIKSFQRRFGMNEDAVVGPAVIREMNVPVNQRIEQIVVNMERCRWVPARPMGEYLVINIPDYKLYVFNNDSALWNMNVVVGQAVHKTVIFYGEMKYVVFSPYWNIPPGILKNEVLPGIRRNPNYLASHRMEKVGNSYRQKPGPANSLGLVKFLFPNSYNIYLHDTPSKNLFGRENRAFSHGCIRLAEPKKLAEYLLRHQPEWTTDKITRAMNAGKEQYVTLKDPMPVFIGYFTAFVTSDGKLNFRQDVYNRDGRLAKTMMQ</sequence>
<dbReference type="GO" id="GO:0004180">
    <property type="term" value="F:carboxypeptidase activity"/>
    <property type="evidence" value="ECO:0007669"/>
    <property type="project" value="UniProtKB-ARBA"/>
</dbReference>
<dbReference type="InterPro" id="IPR005490">
    <property type="entry name" value="LD_TPept_cat_dom"/>
</dbReference>
<dbReference type="InterPro" id="IPR045380">
    <property type="entry name" value="LD_TPept_scaffold_dom"/>
</dbReference>
<feature type="active site" description="Proton donor/acceptor" evidence="7">
    <location>
        <position position="442"/>
    </location>
</feature>
<comment type="similarity">
    <text evidence="2">Belongs to the YkuD family.</text>
</comment>
<dbReference type="OrthoDB" id="9778545at2"/>
<evidence type="ECO:0000313" key="10">
    <source>
        <dbReference type="Proteomes" id="UP000263900"/>
    </source>
</evidence>
<evidence type="ECO:0000313" key="9">
    <source>
        <dbReference type="EMBL" id="AXY75845.1"/>
    </source>
</evidence>
<reference evidence="9 10" key="1">
    <citation type="submission" date="2018-09" db="EMBL/GenBank/DDBJ databases">
        <title>Genome sequencing of strain 6GH32-13.</title>
        <authorList>
            <person name="Weon H.-Y."/>
            <person name="Heo J."/>
            <person name="Kwon S.-W."/>
        </authorList>
    </citation>
    <scope>NUCLEOTIDE SEQUENCE [LARGE SCALE GENOMIC DNA]</scope>
    <source>
        <strain evidence="9 10">5GH32-13</strain>
    </source>
</reference>
<evidence type="ECO:0000256" key="1">
    <source>
        <dbReference type="ARBA" id="ARBA00004752"/>
    </source>
</evidence>
<evidence type="ECO:0000259" key="8">
    <source>
        <dbReference type="PROSITE" id="PS52029"/>
    </source>
</evidence>
<evidence type="ECO:0000256" key="6">
    <source>
        <dbReference type="ARBA" id="ARBA00023316"/>
    </source>
</evidence>
<dbReference type="UniPathway" id="UPA00219"/>
<accession>A0A3B7MW00</accession>
<dbReference type="SUPFAM" id="SSF47090">
    <property type="entry name" value="PGBD-like"/>
    <property type="match status" value="1"/>
</dbReference>
<dbReference type="Pfam" id="PF01471">
    <property type="entry name" value="PG_binding_1"/>
    <property type="match status" value="1"/>
</dbReference>
<keyword evidence="10" id="KW-1185">Reference proteome</keyword>
<evidence type="ECO:0000256" key="7">
    <source>
        <dbReference type="PROSITE-ProRule" id="PRU01373"/>
    </source>
</evidence>
<dbReference type="Pfam" id="PF20142">
    <property type="entry name" value="Scaffold"/>
    <property type="match status" value="1"/>
</dbReference>
<dbReference type="KEGG" id="pseg:D3H65_18450"/>
<dbReference type="Proteomes" id="UP000263900">
    <property type="component" value="Chromosome"/>
</dbReference>
<gene>
    <name evidence="9" type="ORF">D3H65_18450</name>
</gene>
<dbReference type="GO" id="GO:0008360">
    <property type="term" value="P:regulation of cell shape"/>
    <property type="evidence" value="ECO:0007669"/>
    <property type="project" value="UniProtKB-UniRule"/>
</dbReference>
<dbReference type="PANTHER" id="PTHR41533:SF2">
    <property type="entry name" value="BLR7131 PROTEIN"/>
    <property type="match status" value="1"/>
</dbReference>
<comment type="pathway">
    <text evidence="1 7">Cell wall biogenesis; peptidoglycan biosynthesis.</text>
</comment>
<keyword evidence="6 7" id="KW-0961">Cell wall biogenesis/degradation</keyword>
<dbReference type="SUPFAM" id="SSF141523">
    <property type="entry name" value="L,D-transpeptidase catalytic domain-like"/>
    <property type="match status" value="1"/>
</dbReference>
<dbReference type="InterPro" id="IPR002477">
    <property type="entry name" value="Peptidoglycan-bd-like"/>
</dbReference>
<evidence type="ECO:0000256" key="5">
    <source>
        <dbReference type="ARBA" id="ARBA00022984"/>
    </source>
</evidence>
<dbReference type="AlphaFoldDB" id="A0A3B7MW00"/>
<dbReference type="PANTHER" id="PTHR41533">
    <property type="entry name" value="L,D-TRANSPEPTIDASE HI_1667-RELATED"/>
    <property type="match status" value="1"/>
</dbReference>
<protein>
    <submittedName>
        <fullName evidence="9">Murein L,D-transpeptidase</fullName>
    </submittedName>
</protein>
<name>A0A3B7MW00_9BACT</name>
<dbReference type="Pfam" id="PF03734">
    <property type="entry name" value="YkuD"/>
    <property type="match status" value="1"/>
</dbReference>
<organism evidence="9 10">
    <name type="scientific">Paraflavitalea soli</name>
    <dbReference type="NCBI Taxonomy" id="2315862"/>
    <lineage>
        <taxon>Bacteria</taxon>
        <taxon>Pseudomonadati</taxon>
        <taxon>Bacteroidota</taxon>
        <taxon>Chitinophagia</taxon>
        <taxon>Chitinophagales</taxon>
        <taxon>Chitinophagaceae</taxon>
        <taxon>Paraflavitalea</taxon>
    </lineage>
</organism>
<feature type="domain" description="L,D-TPase catalytic" evidence="8">
    <location>
        <begin position="332"/>
        <end position="487"/>
    </location>
</feature>